<name>A0A2D6LQD2_9ARCH</name>
<sequence length="104" mass="10812">DTIQFVALSGEGTKQAINLIVPEGAAISCLGTNLITQYALLSNNGENDVPEASCPSGICTNILNVGTGFNCTGEPDAGLDGDSKLIVVTVEKFSTEVSIIFEEF</sequence>
<feature type="non-terminal residue" evidence="1">
    <location>
        <position position="1"/>
    </location>
</feature>
<proteinExistence type="predicted"/>
<protein>
    <submittedName>
        <fullName evidence="1">Uncharacterized protein</fullName>
    </submittedName>
</protein>
<dbReference type="AlphaFoldDB" id="A0A2D6LQD2"/>
<organism evidence="1 2">
    <name type="scientific">Candidatus Iainarchaeum sp</name>
    <dbReference type="NCBI Taxonomy" id="3101447"/>
    <lineage>
        <taxon>Archaea</taxon>
        <taxon>Candidatus Iainarchaeota</taxon>
        <taxon>Candidatus Iainarchaeia</taxon>
        <taxon>Candidatus Iainarchaeales</taxon>
        <taxon>Candidatus Iainarchaeaceae</taxon>
        <taxon>Candidatus Iainarchaeum</taxon>
    </lineage>
</organism>
<accession>A0A2D6LQD2</accession>
<gene>
    <name evidence="1" type="ORF">CL944_02825</name>
</gene>
<comment type="caution">
    <text evidence="1">The sequence shown here is derived from an EMBL/GenBank/DDBJ whole genome shotgun (WGS) entry which is preliminary data.</text>
</comment>
<dbReference type="Proteomes" id="UP000226712">
    <property type="component" value="Unassembled WGS sequence"/>
</dbReference>
<dbReference type="EMBL" id="NZBD01000015">
    <property type="protein sequence ID" value="MAG18381.1"/>
    <property type="molecule type" value="Genomic_DNA"/>
</dbReference>
<evidence type="ECO:0000313" key="1">
    <source>
        <dbReference type="EMBL" id="MAG18381.1"/>
    </source>
</evidence>
<reference evidence="2" key="1">
    <citation type="submission" date="2017-09" db="EMBL/GenBank/DDBJ databases">
        <title>The Reconstruction of 2,631 Draft Metagenome-Assembled Genomes from the Global Oceans.</title>
        <authorList>
            <person name="Tully B.J."/>
            <person name="Graham E.D."/>
            <person name="Heidelberg J.F."/>
        </authorList>
    </citation>
    <scope>NUCLEOTIDE SEQUENCE [LARGE SCALE GENOMIC DNA]</scope>
</reference>
<evidence type="ECO:0000313" key="2">
    <source>
        <dbReference type="Proteomes" id="UP000226712"/>
    </source>
</evidence>